<name>A0ABW0QIQ8_9GAMM</name>
<protein>
    <submittedName>
        <fullName evidence="2">DUF2383 domain-containing protein</fullName>
    </submittedName>
</protein>
<dbReference type="RefSeq" id="WP_377316730.1">
    <property type="nucleotide sequence ID" value="NZ_JBHSNF010000001.1"/>
</dbReference>
<keyword evidence="3" id="KW-1185">Reference proteome</keyword>
<sequence>MPPRTPHGACNALIRRGIDLRLLYRQAASACEPGLRVVLNDNAQTLGLLIAELQAQLRADGGSPKAHGSWHGAIRRRLTGWLVRLASRPDTAWIHALAHQESALLQAFEQTIAALPPGSVPGLCRQLPRLRGIQLDMHSLVGSAH</sequence>
<reference evidence="3" key="1">
    <citation type="journal article" date="2019" name="Int. J. Syst. Evol. Microbiol.">
        <title>The Global Catalogue of Microorganisms (GCM) 10K type strain sequencing project: providing services to taxonomists for standard genome sequencing and annotation.</title>
        <authorList>
            <consortium name="The Broad Institute Genomics Platform"/>
            <consortium name="The Broad Institute Genome Sequencing Center for Infectious Disease"/>
            <person name="Wu L."/>
            <person name="Ma J."/>
        </authorList>
    </citation>
    <scope>NUCLEOTIDE SEQUENCE [LARGE SCALE GENOMIC DNA]</scope>
    <source>
        <strain evidence="3">CGMCC 1.16619</strain>
    </source>
</reference>
<evidence type="ECO:0000313" key="2">
    <source>
        <dbReference type="EMBL" id="MFC5524486.1"/>
    </source>
</evidence>
<dbReference type="Gene3D" id="1.20.1260.10">
    <property type="match status" value="1"/>
</dbReference>
<dbReference type="InterPro" id="IPR019052">
    <property type="entry name" value="DUF2383"/>
</dbReference>
<proteinExistence type="predicted"/>
<accession>A0ABW0QIQ8</accession>
<dbReference type="Pfam" id="PF09537">
    <property type="entry name" value="DUF2383"/>
    <property type="match status" value="1"/>
</dbReference>
<organism evidence="2 3">
    <name type="scientific">Rhodanobacter ginsengisoli</name>
    <dbReference type="NCBI Taxonomy" id="418646"/>
    <lineage>
        <taxon>Bacteria</taxon>
        <taxon>Pseudomonadati</taxon>
        <taxon>Pseudomonadota</taxon>
        <taxon>Gammaproteobacteria</taxon>
        <taxon>Lysobacterales</taxon>
        <taxon>Rhodanobacteraceae</taxon>
        <taxon>Rhodanobacter</taxon>
    </lineage>
</organism>
<dbReference type="Proteomes" id="UP001596114">
    <property type="component" value="Unassembled WGS sequence"/>
</dbReference>
<gene>
    <name evidence="2" type="ORF">ACFPPA_01890</name>
</gene>
<dbReference type="InterPro" id="IPR012347">
    <property type="entry name" value="Ferritin-like"/>
</dbReference>
<comment type="caution">
    <text evidence="2">The sequence shown here is derived from an EMBL/GenBank/DDBJ whole genome shotgun (WGS) entry which is preliminary data.</text>
</comment>
<dbReference type="EMBL" id="JBHSNF010000001">
    <property type="protein sequence ID" value="MFC5524486.1"/>
    <property type="molecule type" value="Genomic_DNA"/>
</dbReference>
<evidence type="ECO:0000313" key="3">
    <source>
        <dbReference type="Proteomes" id="UP001596114"/>
    </source>
</evidence>
<feature type="domain" description="DUF2383" evidence="1">
    <location>
        <begin position="11"/>
        <end position="112"/>
    </location>
</feature>
<evidence type="ECO:0000259" key="1">
    <source>
        <dbReference type="Pfam" id="PF09537"/>
    </source>
</evidence>